<evidence type="ECO:0000313" key="2">
    <source>
        <dbReference type="Proteomes" id="UP000681341"/>
    </source>
</evidence>
<dbReference type="EMBL" id="JAGFNP010000006">
    <property type="protein sequence ID" value="MBO3733705.1"/>
    <property type="molecule type" value="Genomic_DNA"/>
</dbReference>
<proteinExistence type="predicted"/>
<organism evidence="1 2">
    <name type="scientific">Glycomyces niveus</name>
    <dbReference type="NCBI Taxonomy" id="2820287"/>
    <lineage>
        <taxon>Bacteria</taxon>
        <taxon>Bacillati</taxon>
        <taxon>Actinomycetota</taxon>
        <taxon>Actinomycetes</taxon>
        <taxon>Glycomycetales</taxon>
        <taxon>Glycomycetaceae</taxon>
        <taxon>Glycomyces</taxon>
    </lineage>
</organism>
<dbReference type="RefSeq" id="WP_208496670.1">
    <property type="nucleotide sequence ID" value="NZ_JAGFNP010000006.1"/>
</dbReference>
<dbReference type="Proteomes" id="UP000681341">
    <property type="component" value="Unassembled WGS sequence"/>
</dbReference>
<dbReference type="SUPFAM" id="SSF48239">
    <property type="entry name" value="Terpenoid cyclases/Protein prenyltransferases"/>
    <property type="match status" value="1"/>
</dbReference>
<comment type="caution">
    <text evidence="1">The sequence shown here is derived from an EMBL/GenBank/DDBJ whole genome shotgun (WGS) entry which is preliminary data.</text>
</comment>
<keyword evidence="2" id="KW-1185">Reference proteome</keyword>
<evidence type="ECO:0000313" key="1">
    <source>
        <dbReference type="EMBL" id="MBO3733705.1"/>
    </source>
</evidence>
<evidence type="ECO:0008006" key="3">
    <source>
        <dbReference type="Google" id="ProtNLM"/>
    </source>
</evidence>
<name>A0ABS3U4K1_9ACTN</name>
<dbReference type="InterPro" id="IPR008930">
    <property type="entry name" value="Terpenoid_cyclase/PrenylTrfase"/>
</dbReference>
<reference evidence="1 2" key="1">
    <citation type="submission" date="2021-03" db="EMBL/GenBank/DDBJ databases">
        <title>Glycomyces sp. nov., a novel actinomycete isolated from soil.</title>
        <authorList>
            <person name="Yang X."/>
            <person name="Xu X."/>
        </authorList>
    </citation>
    <scope>NUCLEOTIDE SEQUENCE [LARGE SCALE GENOMIC DNA]</scope>
    <source>
        <strain evidence="1 2">NEAU-S30</strain>
    </source>
</reference>
<accession>A0ABS3U4K1</accession>
<gene>
    <name evidence="1" type="ORF">J5V16_12785</name>
</gene>
<protein>
    <recommendedName>
        <fullName evidence="3">Methyltransferase type 11 domain-containing protein</fullName>
    </recommendedName>
</protein>
<sequence length="302" mass="32820">MGRITEKMTERAAEFIWLTGSVLDQRRLECRLGSGGRDAVLAALAAHRTADGGFAFALEPDVKGPAPQPLAAMAALEVLDDADALDQETGGPICDWLQRHTAPDGGVPDLLPSVTAYPRPPWVEAPPQDRGGLLTTARSTGLLLEHGVEHPWVEGATAFCRNRISELEASHPYEVFSVVRFLDHAPDRAWAEGEAKRIGALVRDGGLVLLDPANPEGIPTPPGYAEEEHTFPCEFASGPQSLAAQWFSAEELTMSLDRLAGEQREDGGWPIYYRRWNPAIEQQARPGFTLAALRTLAAWDQA</sequence>